<dbReference type="Proteomes" id="UP000051952">
    <property type="component" value="Unassembled WGS sequence"/>
</dbReference>
<dbReference type="Pfam" id="PF14646">
    <property type="entry name" value="MYCBPAP"/>
    <property type="match status" value="1"/>
</dbReference>
<dbReference type="EMBL" id="CYKH01000308">
    <property type="protein sequence ID" value="CUF36934.1"/>
    <property type="molecule type" value="Genomic_DNA"/>
</dbReference>
<name>A0A0S4IUJ4_BODSA</name>
<proteinExistence type="predicted"/>
<dbReference type="AlphaFoldDB" id="A0A0S4IUJ4"/>
<feature type="compositionally biased region" description="Pro residues" evidence="1">
    <location>
        <begin position="609"/>
        <end position="621"/>
    </location>
</feature>
<gene>
    <name evidence="2" type="ORF">BSAL_61870</name>
</gene>
<feature type="region of interest" description="Disordered" evidence="1">
    <location>
        <begin position="596"/>
        <end position="638"/>
    </location>
</feature>
<accession>A0A0S4IUJ4</accession>
<feature type="region of interest" description="Disordered" evidence="1">
    <location>
        <begin position="694"/>
        <end position="716"/>
    </location>
</feature>
<dbReference type="InterPro" id="IPR013783">
    <property type="entry name" value="Ig-like_fold"/>
</dbReference>
<protein>
    <submittedName>
        <fullName evidence="2">Uncharacterized protein</fullName>
    </submittedName>
</protein>
<reference evidence="3" key="1">
    <citation type="submission" date="2015-09" db="EMBL/GenBank/DDBJ databases">
        <authorList>
            <consortium name="Pathogen Informatics"/>
        </authorList>
    </citation>
    <scope>NUCLEOTIDE SEQUENCE [LARGE SCALE GENOMIC DNA]</scope>
    <source>
        <strain evidence="3">Lake Konstanz</strain>
    </source>
</reference>
<dbReference type="Gene3D" id="2.60.40.10">
    <property type="entry name" value="Immunoglobulins"/>
    <property type="match status" value="1"/>
</dbReference>
<organism evidence="2 3">
    <name type="scientific">Bodo saltans</name>
    <name type="common">Flagellated protozoan</name>
    <dbReference type="NCBI Taxonomy" id="75058"/>
    <lineage>
        <taxon>Eukaryota</taxon>
        <taxon>Discoba</taxon>
        <taxon>Euglenozoa</taxon>
        <taxon>Kinetoplastea</taxon>
        <taxon>Metakinetoplastina</taxon>
        <taxon>Eubodonida</taxon>
        <taxon>Bodonidae</taxon>
        <taxon>Bodo</taxon>
    </lineage>
</organism>
<evidence type="ECO:0000313" key="2">
    <source>
        <dbReference type="EMBL" id="CUF36934.1"/>
    </source>
</evidence>
<sequence length="716" mass="77780">MTKQFASTAPSGEGQAKALAAYESQRAVWDRVQKNLAKKLNRPDPAETLPGSIFHHRLRNEELGILDAAVPASVRNGSNAWEMSLRGGAGGVRFVQIGKAYPYPLYCPIRDSDCVPSDSNTLMRMLPMDKIPPRNKPAAESEYFHDRQAQFRKFVQKKFSHFQAGQEAMIVEGAPPPQSKSPIHEDNSVEPVLFIPTDPRSAAASSHGHPVTQYLTEEPKSRPLSAVTAPPASAQQATPNGPMLCFSSSHVSFSTSPGESTQGSITVDNVGSTAVYYSWAVVPPVPIMEDMKQPDCFHLSDASSGVLLPEENKLFTFTVRASLPGVYTKQYELLTVPAGKERIVVQLRAVVISNEVNYVATSSLETELHKKAMRDYQRHILTESIWNPDNLVLDHANIEIEIRDLSKAKAKKLAELQGVGEFQEVNWYDRNAPLKIPYNQAVYSKLLILHRNFHQFLKTVNSLAPPPPTAAVAGTVTPAADVPALLSPAVGGLSPPTIAVSASTQAPTAAVHADWDGSVKSLIEDIASLKDPSARNMFMKALQALLACAEATEDRSESLHVLLSRSAGRKSWGHAIEEMVKYVPVAKDLAEGKSVKAKVDKVETGKGSKPPPKAAAKPPPKGSAAAASPDIKADGAPEVKHPNFDKFFHAGVRRIIGDAVESMFGRRDDTFEVIAAVTDRPFEYAVKRRLDNIAATQAAPDPEQDITQDTAKPKKK</sequence>
<dbReference type="OrthoDB" id="273750at2759"/>
<evidence type="ECO:0000313" key="3">
    <source>
        <dbReference type="Proteomes" id="UP000051952"/>
    </source>
</evidence>
<keyword evidence="3" id="KW-1185">Reference proteome</keyword>
<feature type="compositionally biased region" description="Basic and acidic residues" evidence="1">
    <location>
        <begin position="596"/>
        <end position="606"/>
    </location>
</feature>
<dbReference type="OMA" id="FQTRPHE"/>
<dbReference type="VEuPathDB" id="TriTrypDB:BSAL_61870"/>
<dbReference type="InterPro" id="IPR032707">
    <property type="entry name" value="MYCBPAP"/>
</dbReference>
<evidence type="ECO:0000256" key="1">
    <source>
        <dbReference type="SAM" id="MobiDB-lite"/>
    </source>
</evidence>
<dbReference type="PANTHER" id="PTHR48421">
    <property type="entry name" value="MYCBP-ASSOCIATED PROTEIN"/>
    <property type="match status" value="1"/>
</dbReference>
<dbReference type="PANTHER" id="PTHR48421:SF1">
    <property type="entry name" value="MYCBP-ASSOCIATED PROTEIN"/>
    <property type="match status" value="1"/>
</dbReference>